<keyword evidence="16" id="KW-1185">Reference proteome</keyword>
<dbReference type="PROSITE" id="PS51060">
    <property type="entry name" value="PARP_ALPHA_HD"/>
    <property type="match status" value="1"/>
</dbReference>
<evidence type="ECO:0000259" key="13">
    <source>
        <dbReference type="PROSITE" id="PS51060"/>
    </source>
</evidence>
<feature type="repeat" description="ANK" evidence="9">
    <location>
        <begin position="1983"/>
        <end position="2015"/>
    </location>
</feature>
<feature type="compositionally biased region" description="Polar residues" evidence="11">
    <location>
        <begin position="10"/>
        <end position="20"/>
    </location>
</feature>
<name>A0AAD7V1S7_9FUNG</name>
<dbReference type="Pfam" id="PF12796">
    <property type="entry name" value="Ank_2"/>
    <property type="match status" value="6"/>
</dbReference>
<dbReference type="SUPFAM" id="SSF48403">
    <property type="entry name" value="Ankyrin repeat"/>
    <property type="match status" value="5"/>
</dbReference>
<dbReference type="GO" id="GO:0003950">
    <property type="term" value="F:NAD+ poly-ADP-ribosyltransferase activity"/>
    <property type="evidence" value="ECO:0007669"/>
    <property type="project" value="UniProtKB-UniRule"/>
</dbReference>
<evidence type="ECO:0000259" key="14">
    <source>
        <dbReference type="PROSITE" id="PS51977"/>
    </source>
</evidence>
<evidence type="ECO:0000256" key="5">
    <source>
        <dbReference type="ARBA" id="ARBA00022737"/>
    </source>
</evidence>
<feature type="compositionally biased region" description="Acidic residues" evidence="11">
    <location>
        <begin position="2872"/>
        <end position="2884"/>
    </location>
</feature>
<protein>
    <recommendedName>
        <fullName evidence="10">Poly [ADP-ribose] polymerase</fullName>
        <shortName evidence="10">PARP</shortName>
        <ecNumber evidence="10">2.4.2.-</ecNumber>
    </recommendedName>
</protein>
<dbReference type="Pfam" id="PF05406">
    <property type="entry name" value="WGR"/>
    <property type="match status" value="1"/>
</dbReference>
<dbReference type="PROSITE" id="PS51059">
    <property type="entry name" value="PARP_CATALYTIC"/>
    <property type="match status" value="1"/>
</dbReference>
<dbReference type="InterPro" id="IPR036770">
    <property type="entry name" value="Ankyrin_rpt-contain_sf"/>
</dbReference>
<evidence type="ECO:0000256" key="8">
    <source>
        <dbReference type="ARBA" id="ARBA00023242"/>
    </source>
</evidence>
<dbReference type="Gene3D" id="1.25.40.20">
    <property type="entry name" value="Ankyrin repeat-containing domain"/>
    <property type="match status" value="10"/>
</dbReference>
<dbReference type="Gene3D" id="3.90.228.10">
    <property type="match status" value="1"/>
</dbReference>
<dbReference type="GO" id="GO:0005634">
    <property type="term" value="C:nucleus"/>
    <property type="evidence" value="ECO:0007669"/>
    <property type="project" value="UniProtKB-SubCell"/>
</dbReference>
<evidence type="ECO:0000256" key="4">
    <source>
        <dbReference type="ARBA" id="ARBA00022695"/>
    </source>
</evidence>
<evidence type="ECO:0000256" key="6">
    <source>
        <dbReference type="ARBA" id="ARBA00023027"/>
    </source>
</evidence>
<feature type="repeat" description="ANK" evidence="9">
    <location>
        <begin position="1347"/>
        <end position="1379"/>
    </location>
</feature>
<feature type="repeat" description="ANK" evidence="9">
    <location>
        <begin position="610"/>
        <end position="643"/>
    </location>
</feature>
<feature type="compositionally biased region" description="Acidic residues" evidence="11">
    <location>
        <begin position="2850"/>
        <end position="2864"/>
    </location>
</feature>
<feature type="region of interest" description="Disordered" evidence="11">
    <location>
        <begin position="125"/>
        <end position="170"/>
    </location>
</feature>
<keyword evidence="3 10" id="KW-0808">Transferase</keyword>
<feature type="repeat" description="ANK" evidence="9">
    <location>
        <begin position="576"/>
        <end position="600"/>
    </location>
</feature>
<dbReference type="SUPFAM" id="SSF47587">
    <property type="entry name" value="Domain of poly(ADP-ribose) polymerase"/>
    <property type="match status" value="1"/>
</dbReference>
<dbReference type="InterPro" id="IPR008893">
    <property type="entry name" value="WGR_domain"/>
</dbReference>
<feature type="repeat" description="ANK" evidence="9">
    <location>
        <begin position="1562"/>
        <end position="1594"/>
    </location>
</feature>
<dbReference type="RefSeq" id="XP_058341009.1">
    <property type="nucleotide sequence ID" value="XM_058488324.1"/>
</dbReference>
<keyword evidence="8" id="KW-0539">Nucleus</keyword>
<feature type="compositionally biased region" description="Low complexity" evidence="11">
    <location>
        <begin position="106"/>
        <end position="118"/>
    </location>
</feature>
<dbReference type="SMART" id="SM00248">
    <property type="entry name" value="ANK"/>
    <property type="match status" value="25"/>
</dbReference>
<evidence type="ECO:0000256" key="9">
    <source>
        <dbReference type="PROSITE-ProRule" id="PRU00023"/>
    </source>
</evidence>
<feature type="region of interest" description="Disordered" evidence="11">
    <location>
        <begin position="99"/>
        <end position="118"/>
    </location>
</feature>
<keyword evidence="4" id="KW-0548">Nucleotidyltransferase</keyword>
<dbReference type="InterPro" id="IPR036616">
    <property type="entry name" value="Poly(ADP-ribose)pol_reg_dom_sf"/>
</dbReference>
<feature type="repeat" description="ANK" evidence="9">
    <location>
        <begin position="1016"/>
        <end position="1048"/>
    </location>
</feature>
<evidence type="ECO:0000313" key="15">
    <source>
        <dbReference type="EMBL" id="KAJ8656096.1"/>
    </source>
</evidence>
<keyword evidence="5" id="KW-0677">Repeat</keyword>
<gene>
    <name evidence="15" type="ORF">O0I10_008320</name>
</gene>
<organism evidence="15 16">
    <name type="scientific">Lichtheimia ornata</name>
    <dbReference type="NCBI Taxonomy" id="688661"/>
    <lineage>
        <taxon>Eukaryota</taxon>
        <taxon>Fungi</taxon>
        <taxon>Fungi incertae sedis</taxon>
        <taxon>Mucoromycota</taxon>
        <taxon>Mucoromycotina</taxon>
        <taxon>Mucoromycetes</taxon>
        <taxon>Mucorales</taxon>
        <taxon>Lichtheimiaceae</taxon>
        <taxon>Lichtheimia</taxon>
    </lineage>
</organism>
<feature type="domain" description="PARP alpha-helical" evidence="13">
    <location>
        <begin position="2338"/>
        <end position="2469"/>
    </location>
</feature>
<dbReference type="SMART" id="SM00773">
    <property type="entry name" value="WGR"/>
    <property type="match status" value="1"/>
</dbReference>
<feature type="compositionally biased region" description="Acidic residues" evidence="11">
    <location>
        <begin position="132"/>
        <end position="141"/>
    </location>
</feature>
<evidence type="ECO:0000256" key="2">
    <source>
        <dbReference type="ARBA" id="ARBA00022676"/>
    </source>
</evidence>
<dbReference type="PANTHER" id="PTHR24198">
    <property type="entry name" value="ANKYRIN REPEAT AND PROTEIN KINASE DOMAIN-CONTAINING PROTEIN"/>
    <property type="match status" value="1"/>
</dbReference>
<dbReference type="GeneID" id="83215727"/>
<feature type="repeat" description="ANK" evidence="9">
    <location>
        <begin position="1314"/>
        <end position="1346"/>
    </location>
</feature>
<feature type="compositionally biased region" description="Low complexity" evidence="11">
    <location>
        <begin position="21"/>
        <end position="31"/>
    </location>
</feature>
<feature type="repeat" description="ANK" evidence="9">
    <location>
        <begin position="1768"/>
        <end position="1800"/>
    </location>
</feature>
<dbReference type="EC" id="2.4.2.-" evidence="10"/>
<feature type="region of interest" description="Disordered" evidence="11">
    <location>
        <begin position="2844"/>
        <end position="2884"/>
    </location>
</feature>
<dbReference type="GO" id="GO:0016779">
    <property type="term" value="F:nucleotidyltransferase activity"/>
    <property type="evidence" value="ECO:0007669"/>
    <property type="project" value="UniProtKB-KW"/>
</dbReference>
<evidence type="ECO:0000256" key="3">
    <source>
        <dbReference type="ARBA" id="ARBA00022679"/>
    </source>
</evidence>
<dbReference type="PRINTS" id="PR01415">
    <property type="entry name" value="ANKYRIN"/>
</dbReference>
<dbReference type="PROSITE" id="PS50297">
    <property type="entry name" value="ANK_REP_REGION"/>
    <property type="match status" value="11"/>
</dbReference>
<dbReference type="PANTHER" id="PTHR24198:SF165">
    <property type="entry name" value="ANKYRIN REPEAT-CONTAINING PROTEIN-RELATED"/>
    <property type="match status" value="1"/>
</dbReference>
<proteinExistence type="predicted"/>
<dbReference type="InterPro" id="IPR004102">
    <property type="entry name" value="Poly(ADP-ribose)pol_reg_dom"/>
</dbReference>
<feature type="repeat" description="ANK" evidence="9">
    <location>
        <begin position="542"/>
        <end position="574"/>
    </location>
</feature>
<comment type="subcellular location">
    <subcellularLocation>
        <location evidence="1">Nucleus</location>
    </subcellularLocation>
</comment>
<dbReference type="EMBL" id="JARTCD010000043">
    <property type="protein sequence ID" value="KAJ8656096.1"/>
    <property type="molecule type" value="Genomic_DNA"/>
</dbReference>
<evidence type="ECO:0000259" key="12">
    <source>
        <dbReference type="PROSITE" id="PS51059"/>
    </source>
</evidence>
<dbReference type="InterPro" id="IPR002110">
    <property type="entry name" value="Ankyrin_rpt"/>
</dbReference>
<evidence type="ECO:0000256" key="10">
    <source>
        <dbReference type="RuleBase" id="RU362114"/>
    </source>
</evidence>
<keyword evidence="7 9" id="KW-0040">ANK repeat</keyword>
<feature type="repeat" description="ANK" evidence="9">
    <location>
        <begin position="1735"/>
        <end position="1767"/>
    </location>
</feature>
<dbReference type="PROSITE" id="PS51977">
    <property type="entry name" value="WGR"/>
    <property type="match status" value="1"/>
</dbReference>
<feature type="domain" description="PARP catalytic" evidence="12">
    <location>
        <begin position="2479"/>
        <end position="2714"/>
    </location>
</feature>
<dbReference type="InterPro" id="IPR012317">
    <property type="entry name" value="Poly(ADP-ribose)pol_cat_dom"/>
</dbReference>
<dbReference type="Proteomes" id="UP001234581">
    <property type="component" value="Unassembled WGS sequence"/>
</dbReference>
<dbReference type="SUPFAM" id="SSF142921">
    <property type="entry name" value="WGR domain-like"/>
    <property type="match status" value="1"/>
</dbReference>
<feature type="domain" description="WGR" evidence="14">
    <location>
        <begin position="2211"/>
        <end position="2313"/>
    </location>
</feature>
<keyword evidence="2 10" id="KW-0328">Glycosyltransferase</keyword>
<reference evidence="15 16" key="1">
    <citation type="submission" date="2023-03" db="EMBL/GenBank/DDBJ databases">
        <title>Genome sequence of Lichtheimia ornata CBS 291.66.</title>
        <authorList>
            <person name="Mohabir J.T."/>
            <person name="Shea T.P."/>
            <person name="Kurbessoian T."/>
            <person name="Berby B."/>
            <person name="Fontaine J."/>
            <person name="Livny J."/>
            <person name="Gnirke A."/>
            <person name="Stajich J.E."/>
            <person name="Cuomo C.A."/>
        </authorList>
    </citation>
    <scope>NUCLEOTIDE SEQUENCE [LARGE SCALE GENOMIC DNA]</scope>
    <source>
        <strain evidence="15">CBS 291.66</strain>
    </source>
</reference>
<evidence type="ECO:0000256" key="1">
    <source>
        <dbReference type="ARBA" id="ARBA00004123"/>
    </source>
</evidence>
<evidence type="ECO:0000256" key="11">
    <source>
        <dbReference type="SAM" id="MobiDB-lite"/>
    </source>
</evidence>
<dbReference type="InterPro" id="IPR036930">
    <property type="entry name" value="WGR_dom_sf"/>
</dbReference>
<dbReference type="Pfam" id="PF02877">
    <property type="entry name" value="PARP_reg"/>
    <property type="match status" value="1"/>
</dbReference>
<evidence type="ECO:0000313" key="16">
    <source>
        <dbReference type="Proteomes" id="UP001234581"/>
    </source>
</evidence>
<feature type="region of interest" description="Disordered" evidence="11">
    <location>
        <begin position="1"/>
        <end position="40"/>
    </location>
</feature>
<sequence>MARTRGIPKSATTTTDKLQATRSSTRSSKVTKTNKTRKSTEEIARAAIETIRDFKKVKGNTYYLVQRAGSKAPVWEASSESLLSDQALQAFHDRVQTTSGYDINGTTSSRPSRTSKTRAMLRFQPTAAAAPDADDDDDSDSSMDVRQERGTAKKRGRSTKASAPNAPKKLRGIAARKAQAAEAREQRINERANWDDKDVIDMDESNCCLRCKTQVYRQVVRHGSVRQMKALLEDLTKVPHWSKEDCQHWSDLVLNEALVKGRTDMIDLLVKDEENKRVEVPSKYMAYGSTTGYVSRYTFGHAVSKVNESRGNRQGDSAFFRYMQRSILELDINRLNESMNNIALLAGAQNPDTPASVSKFITQFGYAAFWEGKGFYFTVASGNWEVAGKLIEDPRYRTGLNHLHVNVLNFKEDKELESYRRNQILKKAYEAANITPVQCAAIHPSNKFLKELFEQLTPAETAELDEYGRTIAHFAAASQTPDCLQYLIDKEFSVITADKFRITPLIQAARFGRHHNIRPLITCMSKGEYPATEFADQTMIRQKWRALHYAAYFGHPDTCRALIDAGATVDAMESSLRTTPLGFAAQRGHLECVKVLIEYGKADPEFADKFGRTPLHVASINGHYDVAKYLVCNVGVDANTGDTSENRPAHYAAGFGYLKLLRLLIEGGGADPAASNVWRTTPCSVANLKGHVAIVEHLLTAYSIDVNFKDQDGKTLLHCCAVESITQKLDIEQIKLKARLLISKRANPNLKTIEGDTVLHSLAQSAYFIQQYPSGWVLEDDTYAKPLTLDHQDGIECQRFLATMAITAGADLESLNQNGETPLATAMRHGNTYIMEELVRNGANYWDIKDCNGNTFFHHLLRLAAELDTLPARRPMDITANKRRAKTIENILEAIDNDGAKEVQIDATNDEGYPAMIYGVMHAIDQQRARVKEEKARIKRIYHTASSNYSKATASNDDTSMIREDAVFEFRFDHFMAAAEEIIQRHRPNMKASVQLPKDFFKKNPNRPKSEYPEKTGWSALHFASLTQDSNLLNFLMRHGCDPNQIVEGDGNAATGTAMLRGYFIKTFRSNEYLPSSELHYIEHAEKLFNIIKPDFKMLLPNAVKQYLHFGANPCVGNKDGFSPLMKAAELLDKHILQDMCNAITLSNFSNIDACCETTNRNALMYAIDALENKRHDANIDVSSVTHLVSAGANPNMQYPDDHADTIFMKALRLGIPSLVDTILVHTKHPICHSTMNNMHETSSIIASKQNNRAIADLYFQSMATAYAAAPFDTNGFDRQGNNALTVAAKANNEYAVSILLKCNADPNKVADNIHESPLSQAVACGFINVAKILLDSGADVNWKDKDNMTPLHKAVLAEKYPLVKLLLENGADIHAVNKQQRTALHLAVQQTKTMTNASLRIERVLLDAGADINATDILGRTALHIAFTNMDVIPHMQFLEPVAKKTKELLKERNAQAQVERESERLVTTYGHPNAAGTNAWIRQAVIKYHEEKKRANEENSNDKENIAPSSSEELEALQKYALMQWELDVAVPTKADPIDIIRFLCNYRGSSAQLDICDEFGRTALHYAAMVGAFSSTSIMLQHGADLNAKDLDSNTPLQLALRYKHVDYSVMLCNQGATVGNDMTIPGAKPVSTLKYSLSQDFMNMAYVILEQNPNTLESLRDALRTGKFHVADILMSTAEVASLSGTIQDGQNMWHIIADFTPFNEEIWNEYLPDFLTRISQLNITLGPDSHGRTPAHYAAKNGQTALLKHLLQLNVTINSVDNDGLSELWYAVSSDSVECVQTLLHAGANVTLGTSTQQHKSIVWTATSQSNAAMLHLLLNAGAPTDQDSQYGRSNAIMKACIDKNEGMLKLLLDAGANPDTPSTYILNAATKKTTTIAPVFIATGSLFKLMIERGANANVVSPNVKPFKGKSCFMHRYGNDEELDLMIRHNVNVNLTDDHSPRSIFYHFFFGNKSQGTICTKILKHSKPEVNDIDPITGMTPLEHAIRKHDAIKVERLMELGANPNVVSCWQNPTASAVDLFDAEPVNAIFHAVAQNHLVILQTICRLSKYPIKWTATNSQGQTVVTFIAASPYSPENIEVLKFIDSAIPDQNDWIALATKKDTHGMTAMDYAKARKRKELYHILVDLEVPKPKQRRMIEDDGADAMDIDQPFIALQSVEEDADAERAILDKEAEQRATRKKNSAKEDIDYDSVHEIDSYSKLEKVGRLLLDDNKEPYDIMLQKVDIGASYYGCNMFYKLSIIYNTVLDVYVLWTRWGSFGEEGMHQKTPFLTKDEAVAEFRSIFRSKSGNVWEDHKPESFVAKPGRFELIRAKQKKKLTILEDFKFMDSAVASQLPQSIYGTMRLFCNFKALQDGYRNIDLDIPAGQIPQSSIDTAYSIIEEARTVMQKYQEAGSSVLTKEKNAERKQLAHQLVQLSNKYYRLLPPTNEKKGITPLRNKQTIDKEMARLNTISYFTFSSNVILAAKRRASEIHPLDYCYRALNCRLNEIDDTSLEYKMVKKYMLTTADRTTYEIANLFSIDRAGEAERFDSISNKSNCKLLWHGSHTHNFLGLLKQGLRTKPSSTVGGHSGSMFGDGIYFADTFAKSVNYSSRGAFEMKHPGYSLLLLCEVNLGNECAMTYHNTYEFERGDYQSVKGLGINGPNPDNIVYDKNGIAISVGPNIKYDYSSRDYWNRPQLNHSEYIVYDEARVKLRYLVVVRDTEYCTLCQSHTASTCKELSKHKLEDDFTYHTITEYEAWLLRFQLSHANKKVKDVFDDKLDEYIRTRQYEKYWLPVEPLTRDSRVCKSCVNKMATTILVQEMFSKLPNAVQNRPVCKFGIDCKMSGLQHAKRFQHWFHPNSTKEEEEKESADEDEDYVESDHDTSMDEDEDESMDESD</sequence>
<accession>A0AAD7V1S7</accession>
<dbReference type="SUPFAM" id="SSF56399">
    <property type="entry name" value="ADP-ribosylation"/>
    <property type="match status" value="1"/>
</dbReference>
<dbReference type="CDD" id="cd07997">
    <property type="entry name" value="WGR_PARP"/>
    <property type="match status" value="1"/>
</dbReference>
<dbReference type="Gene3D" id="1.20.142.10">
    <property type="entry name" value="Poly(ADP-ribose) polymerase, regulatory domain"/>
    <property type="match status" value="1"/>
</dbReference>
<evidence type="ECO:0000256" key="7">
    <source>
        <dbReference type="ARBA" id="ARBA00023043"/>
    </source>
</evidence>
<feature type="repeat" description="ANK" evidence="9">
    <location>
        <begin position="1380"/>
        <end position="1418"/>
    </location>
</feature>
<dbReference type="Pfam" id="PF00644">
    <property type="entry name" value="PARP"/>
    <property type="match status" value="1"/>
</dbReference>
<feature type="repeat" description="ANK" evidence="9">
    <location>
        <begin position="818"/>
        <end position="844"/>
    </location>
</feature>
<comment type="caution">
    <text evidence="15">The sequence shown here is derived from an EMBL/GenBank/DDBJ whole genome shotgun (WGS) entry which is preliminary data.</text>
</comment>
<keyword evidence="6 10" id="KW-0520">NAD</keyword>
<dbReference type="PROSITE" id="PS50088">
    <property type="entry name" value="ANK_REPEAT"/>
    <property type="match status" value="12"/>
</dbReference>